<evidence type="ECO:0000313" key="1">
    <source>
        <dbReference type="EMBL" id="GFT02115.1"/>
    </source>
</evidence>
<dbReference type="EMBL" id="BMAW01055657">
    <property type="protein sequence ID" value="GFT02115.1"/>
    <property type="molecule type" value="Genomic_DNA"/>
</dbReference>
<keyword evidence="2" id="KW-1185">Reference proteome</keyword>
<dbReference type="Proteomes" id="UP000887013">
    <property type="component" value="Unassembled WGS sequence"/>
</dbReference>
<protein>
    <submittedName>
        <fullName evidence="1">Uncharacterized protein</fullName>
    </submittedName>
</protein>
<organism evidence="1 2">
    <name type="scientific">Nephila pilipes</name>
    <name type="common">Giant wood spider</name>
    <name type="synonym">Nephila maculata</name>
    <dbReference type="NCBI Taxonomy" id="299642"/>
    <lineage>
        <taxon>Eukaryota</taxon>
        <taxon>Metazoa</taxon>
        <taxon>Ecdysozoa</taxon>
        <taxon>Arthropoda</taxon>
        <taxon>Chelicerata</taxon>
        <taxon>Arachnida</taxon>
        <taxon>Araneae</taxon>
        <taxon>Araneomorphae</taxon>
        <taxon>Entelegynae</taxon>
        <taxon>Araneoidea</taxon>
        <taxon>Nephilidae</taxon>
        <taxon>Nephila</taxon>
    </lineage>
</organism>
<comment type="caution">
    <text evidence="1">The sequence shown here is derived from an EMBL/GenBank/DDBJ whole genome shotgun (WGS) entry which is preliminary data.</text>
</comment>
<gene>
    <name evidence="1" type="ORF">NPIL_617291</name>
</gene>
<evidence type="ECO:0000313" key="2">
    <source>
        <dbReference type="Proteomes" id="UP000887013"/>
    </source>
</evidence>
<accession>A0A8X6NA16</accession>
<feature type="non-terminal residue" evidence="1">
    <location>
        <position position="40"/>
    </location>
</feature>
<proteinExistence type="predicted"/>
<dbReference type="AlphaFoldDB" id="A0A8X6NA16"/>
<name>A0A8X6NA16_NEPPI</name>
<reference evidence="1" key="1">
    <citation type="submission" date="2020-08" db="EMBL/GenBank/DDBJ databases">
        <title>Multicomponent nature underlies the extraordinary mechanical properties of spider dragline silk.</title>
        <authorList>
            <person name="Kono N."/>
            <person name="Nakamura H."/>
            <person name="Mori M."/>
            <person name="Yoshida Y."/>
            <person name="Ohtoshi R."/>
            <person name="Malay A.D."/>
            <person name="Moran D.A.P."/>
            <person name="Tomita M."/>
            <person name="Numata K."/>
            <person name="Arakawa K."/>
        </authorList>
    </citation>
    <scope>NUCLEOTIDE SEQUENCE</scope>
</reference>
<sequence>MLRNFVFLELLEPNIRNWHCMDDDPPFVAPCVQKMMHQHL</sequence>